<accession>A0A9P6DZB4</accession>
<reference evidence="1" key="1">
    <citation type="journal article" date="2020" name="Nat. Commun.">
        <title>Large-scale genome sequencing of mycorrhizal fungi provides insights into the early evolution of symbiotic traits.</title>
        <authorList>
            <person name="Miyauchi S."/>
            <person name="Kiss E."/>
            <person name="Kuo A."/>
            <person name="Drula E."/>
            <person name="Kohler A."/>
            <person name="Sanchez-Garcia M."/>
            <person name="Morin E."/>
            <person name="Andreopoulos B."/>
            <person name="Barry K.W."/>
            <person name="Bonito G."/>
            <person name="Buee M."/>
            <person name="Carver A."/>
            <person name="Chen C."/>
            <person name="Cichocki N."/>
            <person name="Clum A."/>
            <person name="Culley D."/>
            <person name="Crous P.W."/>
            <person name="Fauchery L."/>
            <person name="Girlanda M."/>
            <person name="Hayes R.D."/>
            <person name="Keri Z."/>
            <person name="LaButti K."/>
            <person name="Lipzen A."/>
            <person name="Lombard V."/>
            <person name="Magnuson J."/>
            <person name="Maillard F."/>
            <person name="Murat C."/>
            <person name="Nolan M."/>
            <person name="Ohm R.A."/>
            <person name="Pangilinan J."/>
            <person name="Pereira M.F."/>
            <person name="Perotto S."/>
            <person name="Peter M."/>
            <person name="Pfister S."/>
            <person name="Riley R."/>
            <person name="Sitrit Y."/>
            <person name="Stielow J.B."/>
            <person name="Szollosi G."/>
            <person name="Zifcakova L."/>
            <person name="Stursova M."/>
            <person name="Spatafora J.W."/>
            <person name="Tedersoo L."/>
            <person name="Vaario L.M."/>
            <person name="Yamada A."/>
            <person name="Yan M."/>
            <person name="Wang P."/>
            <person name="Xu J."/>
            <person name="Bruns T."/>
            <person name="Baldrian P."/>
            <person name="Vilgalys R."/>
            <person name="Dunand C."/>
            <person name="Henrissat B."/>
            <person name="Grigoriev I.V."/>
            <person name="Hibbett D."/>
            <person name="Nagy L.G."/>
            <person name="Martin F.M."/>
        </authorList>
    </citation>
    <scope>NUCLEOTIDE SEQUENCE</scope>
    <source>
        <strain evidence="1">UP504</strain>
    </source>
</reference>
<evidence type="ECO:0000313" key="1">
    <source>
        <dbReference type="EMBL" id="KAF9519337.1"/>
    </source>
</evidence>
<protein>
    <submittedName>
        <fullName evidence="1">Uncharacterized protein</fullName>
    </submittedName>
</protein>
<comment type="caution">
    <text evidence="1">The sequence shown here is derived from an EMBL/GenBank/DDBJ whole genome shotgun (WGS) entry which is preliminary data.</text>
</comment>
<dbReference type="Proteomes" id="UP000886523">
    <property type="component" value="Unassembled WGS sequence"/>
</dbReference>
<dbReference type="AlphaFoldDB" id="A0A9P6DZB4"/>
<sequence length="188" mass="20557">MAVSLGFLSADYQVSSHINGVAMCASCHIGFFTPNLIALSPALPVLKYILHYIKHTPVGNQMPLHKVFDLLQQAMTGTHVALPDLDSIFPYLGLFTLVILRPGDVLRCCISTQHLPRLSILQNNQFEPAPYMTSQVGENVARIFDVMATAVNPLPKSSGIIPLSPRIQNLRNGVTGGCQWALELSLQH</sequence>
<proteinExistence type="predicted"/>
<evidence type="ECO:0000313" key="2">
    <source>
        <dbReference type="Proteomes" id="UP000886523"/>
    </source>
</evidence>
<name>A0A9P6DZB4_9AGAM</name>
<keyword evidence="2" id="KW-1185">Reference proteome</keyword>
<gene>
    <name evidence="1" type="ORF">BS47DRAFT_25971</name>
</gene>
<dbReference type="EMBL" id="MU128918">
    <property type="protein sequence ID" value="KAF9519337.1"/>
    <property type="molecule type" value="Genomic_DNA"/>
</dbReference>
<organism evidence="1 2">
    <name type="scientific">Hydnum rufescens UP504</name>
    <dbReference type="NCBI Taxonomy" id="1448309"/>
    <lineage>
        <taxon>Eukaryota</taxon>
        <taxon>Fungi</taxon>
        <taxon>Dikarya</taxon>
        <taxon>Basidiomycota</taxon>
        <taxon>Agaricomycotina</taxon>
        <taxon>Agaricomycetes</taxon>
        <taxon>Cantharellales</taxon>
        <taxon>Hydnaceae</taxon>
        <taxon>Hydnum</taxon>
    </lineage>
</organism>
<dbReference type="OrthoDB" id="3251394at2759"/>